<dbReference type="PROSITE" id="PS51065">
    <property type="entry name" value="NHR"/>
    <property type="match status" value="1"/>
</dbReference>
<proteinExistence type="predicted"/>
<dbReference type="Proteomes" id="UP001159427">
    <property type="component" value="Unassembled WGS sequence"/>
</dbReference>
<dbReference type="InterPro" id="IPR037962">
    <property type="entry name" value="Neuralized"/>
</dbReference>
<feature type="domain" description="NHR" evidence="1">
    <location>
        <begin position="1"/>
        <end position="121"/>
    </location>
</feature>
<protein>
    <recommendedName>
        <fullName evidence="1">NHR domain-containing protein</fullName>
    </recommendedName>
</protein>
<name>A0ABN8STB3_9CNID</name>
<dbReference type="Gene3D" id="2.60.120.920">
    <property type="match status" value="1"/>
</dbReference>
<dbReference type="InterPro" id="IPR006573">
    <property type="entry name" value="NHR_dom"/>
</dbReference>
<dbReference type="Pfam" id="PF07177">
    <property type="entry name" value="Neuralized"/>
    <property type="match status" value="1"/>
</dbReference>
<accession>A0ABN8STB3</accession>
<evidence type="ECO:0000313" key="3">
    <source>
        <dbReference type="Proteomes" id="UP001159427"/>
    </source>
</evidence>
<comment type="caution">
    <text evidence="2">The sequence shown here is derived from an EMBL/GenBank/DDBJ whole genome shotgun (WGS) entry which is preliminary data.</text>
</comment>
<organism evidence="2 3">
    <name type="scientific">Porites evermanni</name>
    <dbReference type="NCBI Taxonomy" id="104178"/>
    <lineage>
        <taxon>Eukaryota</taxon>
        <taxon>Metazoa</taxon>
        <taxon>Cnidaria</taxon>
        <taxon>Anthozoa</taxon>
        <taxon>Hexacorallia</taxon>
        <taxon>Scleractinia</taxon>
        <taxon>Fungiina</taxon>
        <taxon>Poritidae</taxon>
        <taxon>Porites</taxon>
    </lineage>
</organism>
<reference evidence="2 3" key="1">
    <citation type="submission" date="2022-05" db="EMBL/GenBank/DDBJ databases">
        <authorList>
            <consortium name="Genoscope - CEA"/>
            <person name="William W."/>
        </authorList>
    </citation>
    <scope>NUCLEOTIDE SEQUENCE [LARGE SCALE GENOMIC DNA]</scope>
</reference>
<feature type="non-terminal residue" evidence="2">
    <location>
        <position position="1"/>
    </location>
</feature>
<sequence length="149" mass="16263">QVCIRKLNSRWTGSVMIGVTAQDPDVLTSLPSTANSIKISPWIVVNNAVYVNGNKVNDNLRRSLDSLQEGDTLGVFIDKKSRLHLLINGEDLGPIAQAIPARRFAVLDLYGCCEEVSIVTADHGERGRVSMEEAKAERSSGKELLLCVN</sequence>
<dbReference type="InterPro" id="IPR043136">
    <property type="entry name" value="B30.2/SPRY_sf"/>
</dbReference>
<dbReference type="EMBL" id="CALNXI010003979">
    <property type="protein sequence ID" value="CAH3194793.1"/>
    <property type="molecule type" value="Genomic_DNA"/>
</dbReference>
<gene>
    <name evidence="2" type="ORF">PEVE_00028595</name>
</gene>
<evidence type="ECO:0000313" key="2">
    <source>
        <dbReference type="EMBL" id="CAH3194793.1"/>
    </source>
</evidence>
<dbReference type="PANTHER" id="PTHR12429:SF8">
    <property type="entry name" value="NEURALIZED-LIKE PROTEIN 2"/>
    <property type="match status" value="1"/>
</dbReference>
<dbReference type="CDD" id="cd12887">
    <property type="entry name" value="SPRY_NHR_like"/>
    <property type="match status" value="1"/>
</dbReference>
<dbReference type="PANTHER" id="PTHR12429">
    <property type="entry name" value="NEURALIZED"/>
    <property type="match status" value="1"/>
</dbReference>
<keyword evidence="3" id="KW-1185">Reference proteome</keyword>
<evidence type="ECO:0000259" key="1">
    <source>
        <dbReference type="PROSITE" id="PS51065"/>
    </source>
</evidence>